<gene>
    <name evidence="1" type="ORF">CR513_58653</name>
</gene>
<protein>
    <submittedName>
        <fullName evidence="1">Uncharacterized protein</fullName>
    </submittedName>
</protein>
<accession>A0A371EAA6</accession>
<dbReference type="AlphaFoldDB" id="A0A371EAA6"/>
<keyword evidence="2" id="KW-1185">Reference proteome</keyword>
<feature type="non-terminal residue" evidence="1">
    <location>
        <position position="1"/>
    </location>
</feature>
<evidence type="ECO:0000313" key="1">
    <source>
        <dbReference type="EMBL" id="RDX62963.1"/>
    </source>
</evidence>
<comment type="caution">
    <text evidence="1">The sequence shown here is derived from an EMBL/GenBank/DDBJ whole genome shotgun (WGS) entry which is preliminary data.</text>
</comment>
<sequence length="66" mass="7601">MEEHVRRRHHRVGDLPGHEERVRNLRDLDGETANFFGDLENGIQKPQPIGEFHGLSFEDVVGGFHL</sequence>
<reference evidence="1" key="1">
    <citation type="submission" date="2018-05" db="EMBL/GenBank/DDBJ databases">
        <title>Draft genome of Mucuna pruriens seed.</title>
        <authorList>
            <person name="Nnadi N.E."/>
            <person name="Vos R."/>
            <person name="Hasami M.H."/>
            <person name="Devisetty U.K."/>
            <person name="Aguiy J.C."/>
        </authorList>
    </citation>
    <scope>NUCLEOTIDE SEQUENCE [LARGE SCALE GENOMIC DNA]</scope>
    <source>
        <strain evidence="1">JCA_2017</strain>
    </source>
</reference>
<proteinExistence type="predicted"/>
<evidence type="ECO:0000313" key="2">
    <source>
        <dbReference type="Proteomes" id="UP000257109"/>
    </source>
</evidence>
<dbReference type="Proteomes" id="UP000257109">
    <property type="component" value="Unassembled WGS sequence"/>
</dbReference>
<organism evidence="1 2">
    <name type="scientific">Mucuna pruriens</name>
    <name type="common">Velvet bean</name>
    <name type="synonym">Dolichos pruriens</name>
    <dbReference type="NCBI Taxonomy" id="157652"/>
    <lineage>
        <taxon>Eukaryota</taxon>
        <taxon>Viridiplantae</taxon>
        <taxon>Streptophyta</taxon>
        <taxon>Embryophyta</taxon>
        <taxon>Tracheophyta</taxon>
        <taxon>Spermatophyta</taxon>
        <taxon>Magnoliopsida</taxon>
        <taxon>eudicotyledons</taxon>
        <taxon>Gunneridae</taxon>
        <taxon>Pentapetalae</taxon>
        <taxon>rosids</taxon>
        <taxon>fabids</taxon>
        <taxon>Fabales</taxon>
        <taxon>Fabaceae</taxon>
        <taxon>Papilionoideae</taxon>
        <taxon>50 kb inversion clade</taxon>
        <taxon>NPAAA clade</taxon>
        <taxon>indigoferoid/millettioid clade</taxon>
        <taxon>Phaseoleae</taxon>
        <taxon>Mucuna</taxon>
    </lineage>
</organism>
<name>A0A371EAA6_MUCPR</name>
<dbReference type="EMBL" id="QJKJ01015163">
    <property type="protein sequence ID" value="RDX62963.1"/>
    <property type="molecule type" value="Genomic_DNA"/>
</dbReference>